<evidence type="ECO:0000313" key="2">
    <source>
        <dbReference type="WBParaSite" id="jg25628"/>
    </source>
</evidence>
<protein>
    <submittedName>
        <fullName evidence="2">Uncharacterized protein</fullName>
    </submittedName>
</protein>
<dbReference type="AlphaFoldDB" id="A0A915E2X9"/>
<dbReference type="WBParaSite" id="jg25628">
    <property type="protein sequence ID" value="jg25628"/>
    <property type="gene ID" value="jg25628"/>
</dbReference>
<organism evidence="1 2">
    <name type="scientific">Ditylenchus dipsaci</name>
    <dbReference type="NCBI Taxonomy" id="166011"/>
    <lineage>
        <taxon>Eukaryota</taxon>
        <taxon>Metazoa</taxon>
        <taxon>Ecdysozoa</taxon>
        <taxon>Nematoda</taxon>
        <taxon>Chromadorea</taxon>
        <taxon>Rhabditida</taxon>
        <taxon>Tylenchina</taxon>
        <taxon>Tylenchomorpha</taxon>
        <taxon>Sphaerularioidea</taxon>
        <taxon>Anguinidae</taxon>
        <taxon>Anguininae</taxon>
        <taxon>Ditylenchus</taxon>
    </lineage>
</organism>
<accession>A0A915E2X9</accession>
<reference evidence="2" key="1">
    <citation type="submission" date="2022-11" db="UniProtKB">
        <authorList>
            <consortium name="WormBaseParasite"/>
        </authorList>
    </citation>
    <scope>IDENTIFICATION</scope>
</reference>
<sequence>MTFPSSVAAGPPITPWFPIFPCLSVQEVFYITACWSSDKWLPLKLIIFRKRHLPVDDTAPWCRECAHLNLKRYVTTEVELTTFANDVPDPYFEQLLDWIEAFCCKRTKMILHGVVTGTSRTDADHVRCSYVDSGRCGRLHCVKGLQGTKAKQK</sequence>
<dbReference type="Proteomes" id="UP000887574">
    <property type="component" value="Unplaced"/>
</dbReference>
<name>A0A915E2X9_9BILA</name>
<keyword evidence="1" id="KW-1185">Reference proteome</keyword>
<proteinExistence type="predicted"/>
<evidence type="ECO:0000313" key="1">
    <source>
        <dbReference type="Proteomes" id="UP000887574"/>
    </source>
</evidence>